<evidence type="ECO:0000313" key="11">
    <source>
        <dbReference type="WBParaSite" id="SPAL_0001672700.1"/>
    </source>
</evidence>
<dbReference type="PROSITE" id="PS50177">
    <property type="entry name" value="NTF2_DOMAIN"/>
    <property type="match status" value="1"/>
</dbReference>
<evidence type="ECO:0000313" key="10">
    <source>
        <dbReference type="Proteomes" id="UP000046392"/>
    </source>
</evidence>
<evidence type="ECO:0000256" key="3">
    <source>
        <dbReference type="ARBA" id="ARBA00022448"/>
    </source>
</evidence>
<comment type="similarity">
    <text evidence="2">Belongs to the NXF family.</text>
</comment>
<dbReference type="GO" id="GO:0005634">
    <property type="term" value="C:nucleus"/>
    <property type="evidence" value="ECO:0007669"/>
    <property type="project" value="UniProtKB-SubCell"/>
</dbReference>
<dbReference type="InterPro" id="IPR002075">
    <property type="entry name" value="NTF2_dom"/>
</dbReference>
<dbReference type="Gene3D" id="1.10.8.10">
    <property type="entry name" value="DNA helicase RuvA subunit, C-terminal domain"/>
    <property type="match status" value="1"/>
</dbReference>
<dbReference type="GO" id="GO:0016973">
    <property type="term" value="P:poly(A)+ mRNA export from nucleus"/>
    <property type="evidence" value="ECO:0007669"/>
    <property type="project" value="TreeGrafter"/>
</dbReference>
<dbReference type="Pfam" id="PF03943">
    <property type="entry name" value="TAP_C"/>
    <property type="match status" value="1"/>
</dbReference>
<evidence type="ECO:0000256" key="2">
    <source>
        <dbReference type="ARBA" id="ARBA00009285"/>
    </source>
</evidence>
<dbReference type="Proteomes" id="UP000046392">
    <property type="component" value="Unplaced"/>
</dbReference>
<reference evidence="11" key="1">
    <citation type="submission" date="2017-02" db="UniProtKB">
        <authorList>
            <consortium name="WormBaseParasite"/>
        </authorList>
    </citation>
    <scope>IDENTIFICATION</scope>
</reference>
<sequence>MNFSTHIPVKDRKLLRNTANLYFKNLEAVNNSPDGKVFMENMYKYKGFLKKTESYYIKITNVNNDTILNDLREYCDFIPLSSGFLSDDVLTFWVVTQNEASSLTALSRRITHNGNSVIIDSIPGKYRIWDNLTEDNIKNINEVCTSRYSPEDNVLDLTSFLHEDIFNNDESPGITLEKVDVALVIAKFILAECPDVEIISFSSNNLHSLECLEPILHVAKRLHTIDISFNFIKNVSCFGVLKRFKFKEIFAKQFQSDKFFYLEDKCAVAHITSILQTTREDEDNNMEVVYNPKLNLVDFPEFSTHFHYKEHFLATDPVRVSFFNNTPSLEKAIKTFFQSYIIIFDDEDFEKRRNLKKFYRTKVNFSLCISPILDGRGYQYHYGKEQLRDPRNADFLKMTHNMMKPEYYQGKTHEVLFKGSEKTINALLSLPRSKHDMSTFVYDITYSDEDVVMFTVKGLVNFGKSREYPTSKWTSEDTKFVVRNFVCSVQKRSVIKIASELVTVYPSNEGGLTWYRNSLVLLEPSDKTERLLGKKEMEKKKLGALADQFSELTIDERYRNHLIERLCYETKMIPKYSLRCLMDCDYDYSKALETFNEVKDQIPKDAFDKSFEIPPF</sequence>
<dbReference type="PANTHER" id="PTHR10662">
    <property type="entry name" value="NUCLEAR RNA EXPORT FACTOR"/>
    <property type="match status" value="1"/>
</dbReference>
<keyword evidence="6" id="KW-0509">mRNA transport</keyword>
<evidence type="ECO:0000259" key="8">
    <source>
        <dbReference type="PROSITE" id="PS50177"/>
    </source>
</evidence>
<keyword evidence="4" id="KW-0433">Leucine-rich repeat</keyword>
<dbReference type="WBParaSite" id="SPAL_0001672700.1">
    <property type="protein sequence ID" value="SPAL_0001672700.1"/>
    <property type="gene ID" value="SPAL_0001672700"/>
</dbReference>
<accession>A0A0N5CFU4</accession>
<dbReference type="InterPro" id="IPR032675">
    <property type="entry name" value="LRR_dom_sf"/>
</dbReference>
<dbReference type="Gene3D" id="3.80.10.10">
    <property type="entry name" value="Ribonuclease Inhibitor"/>
    <property type="match status" value="1"/>
</dbReference>
<dbReference type="Gene3D" id="3.10.450.50">
    <property type="match status" value="1"/>
</dbReference>
<dbReference type="CDD" id="cd14342">
    <property type="entry name" value="UBA_TAP-C"/>
    <property type="match status" value="1"/>
</dbReference>
<keyword evidence="3" id="KW-0813">Transport</keyword>
<evidence type="ECO:0000256" key="5">
    <source>
        <dbReference type="ARBA" id="ARBA00022737"/>
    </source>
</evidence>
<dbReference type="GO" id="GO:0003723">
    <property type="term" value="F:RNA binding"/>
    <property type="evidence" value="ECO:0007669"/>
    <property type="project" value="TreeGrafter"/>
</dbReference>
<evidence type="ECO:0000259" key="9">
    <source>
        <dbReference type="PROSITE" id="PS51281"/>
    </source>
</evidence>
<evidence type="ECO:0000256" key="6">
    <source>
        <dbReference type="ARBA" id="ARBA00022816"/>
    </source>
</evidence>
<dbReference type="AlphaFoldDB" id="A0A0N5CFU4"/>
<feature type="domain" description="NTF2" evidence="8">
    <location>
        <begin position="332"/>
        <end position="504"/>
    </location>
</feature>
<protein>
    <submittedName>
        <fullName evidence="11">Nuclear RNA export factor 2</fullName>
    </submittedName>
</protein>
<evidence type="ECO:0000256" key="1">
    <source>
        <dbReference type="ARBA" id="ARBA00004123"/>
    </source>
</evidence>
<feature type="domain" description="TAP-C" evidence="9">
    <location>
        <begin position="557"/>
        <end position="610"/>
    </location>
</feature>
<dbReference type="SUPFAM" id="SSF52058">
    <property type="entry name" value="L domain-like"/>
    <property type="match status" value="1"/>
</dbReference>
<dbReference type="PROSITE" id="PS51281">
    <property type="entry name" value="TAP_C"/>
    <property type="match status" value="1"/>
</dbReference>
<evidence type="ECO:0000256" key="4">
    <source>
        <dbReference type="ARBA" id="ARBA00022614"/>
    </source>
</evidence>
<keyword evidence="7" id="KW-0539">Nucleus</keyword>
<proteinExistence type="inferred from homology"/>
<dbReference type="InterPro" id="IPR030217">
    <property type="entry name" value="NXF_fam"/>
</dbReference>
<dbReference type="InterPro" id="IPR009060">
    <property type="entry name" value="UBA-like_sf"/>
</dbReference>
<organism evidence="10 11">
    <name type="scientific">Strongyloides papillosus</name>
    <name type="common">Intestinal threadworm</name>
    <dbReference type="NCBI Taxonomy" id="174720"/>
    <lineage>
        <taxon>Eukaryota</taxon>
        <taxon>Metazoa</taxon>
        <taxon>Ecdysozoa</taxon>
        <taxon>Nematoda</taxon>
        <taxon>Chromadorea</taxon>
        <taxon>Rhabditida</taxon>
        <taxon>Tylenchina</taxon>
        <taxon>Panagrolaimomorpha</taxon>
        <taxon>Strongyloidoidea</taxon>
        <taxon>Strongyloididae</taxon>
        <taxon>Strongyloides</taxon>
    </lineage>
</organism>
<dbReference type="InterPro" id="IPR018222">
    <property type="entry name" value="Nuclear_transport_factor_2_euk"/>
</dbReference>
<keyword evidence="5" id="KW-0677">Repeat</keyword>
<comment type="subcellular location">
    <subcellularLocation>
        <location evidence="1">Nucleus</location>
    </subcellularLocation>
</comment>
<dbReference type="STRING" id="174720.A0A0N5CFU4"/>
<evidence type="ECO:0000256" key="7">
    <source>
        <dbReference type="ARBA" id="ARBA00023242"/>
    </source>
</evidence>
<dbReference type="SUPFAM" id="SSF54427">
    <property type="entry name" value="NTF2-like"/>
    <property type="match status" value="1"/>
</dbReference>
<dbReference type="PANTHER" id="PTHR10662:SF22">
    <property type="entry name" value="NUCLEAR RNA EXPORT FACTOR 1"/>
    <property type="match status" value="1"/>
</dbReference>
<dbReference type="InterPro" id="IPR005637">
    <property type="entry name" value="TAP_C_dom"/>
</dbReference>
<dbReference type="SMART" id="SM00804">
    <property type="entry name" value="TAP_C"/>
    <property type="match status" value="1"/>
</dbReference>
<dbReference type="Pfam" id="PF22602">
    <property type="entry name" value="NXF_NTF2"/>
    <property type="match status" value="1"/>
</dbReference>
<dbReference type="InterPro" id="IPR032710">
    <property type="entry name" value="NTF2-like_dom_sf"/>
</dbReference>
<keyword evidence="10" id="KW-1185">Reference proteome</keyword>
<name>A0A0N5CFU4_STREA</name>
<dbReference type="SUPFAM" id="SSF46934">
    <property type="entry name" value="UBA-like"/>
    <property type="match status" value="1"/>
</dbReference>